<dbReference type="EMBL" id="PSQE01000006">
    <property type="protein sequence ID" value="RHN49770.1"/>
    <property type="molecule type" value="Genomic_DNA"/>
</dbReference>
<evidence type="ECO:0000313" key="1">
    <source>
        <dbReference type="EMBL" id="RHN49770.1"/>
    </source>
</evidence>
<proteinExistence type="predicted"/>
<dbReference type="Proteomes" id="UP000265566">
    <property type="component" value="Chromosome 6"/>
</dbReference>
<protein>
    <submittedName>
        <fullName evidence="1">Uncharacterized protein</fullName>
    </submittedName>
</protein>
<dbReference type="AlphaFoldDB" id="A0A396H908"/>
<evidence type="ECO:0000313" key="2">
    <source>
        <dbReference type="Proteomes" id="UP000265566"/>
    </source>
</evidence>
<dbReference type="AntiFam" id="ANF00182">
    <property type="entry name" value="Shadow ORF (opposite rplL)"/>
</dbReference>
<accession>A0A396H908</accession>
<comment type="caution">
    <text evidence="1">The sequence shown here is derived from an EMBL/GenBank/DDBJ whole genome shotgun (WGS) entry which is preliminary data.</text>
</comment>
<dbReference type="Gramene" id="rna33978">
    <property type="protein sequence ID" value="RHN49770.1"/>
    <property type="gene ID" value="gene33978"/>
</dbReference>
<name>A0A396H908_MEDTR</name>
<gene>
    <name evidence="1" type="ORF">MtrunA17_Chr6g0450131</name>
</gene>
<sequence length="115" mass="11261">MVTLAPAASSCFLASSASSLLTPSLNFFGKPSINSFASFNPKLVKALTALIAAILALLGTSSMTTSNSVFSSTTAASAAGAATAAAAGAKETGMVVVVGDGEGFGGEIEGGDWFF</sequence>
<reference evidence="2" key="1">
    <citation type="journal article" date="2018" name="Nat. Plants">
        <title>Whole-genome landscape of Medicago truncatula symbiotic genes.</title>
        <authorList>
            <person name="Pecrix Y."/>
            <person name="Staton S.E."/>
            <person name="Sallet E."/>
            <person name="Lelandais-Briere C."/>
            <person name="Moreau S."/>
            <person name="Carrere S."/>
            <person name="Blein T."/>
            <person name="Jardinaud M.F."/>
            <person name="Latrasse D."/>
            <person name="Zouine M."/>
            <person name="Zahm M."/>
            <person name="Kreplak J."/>
            <person name="Mayjonade B."/>
            <person name="Satge C."/>
            <person name="Perez M."/>
            <person name="Cauet S."/>
            <person name="Marande W."/>
            <person name="Chantry-Darmon C."/>
            <person name="Lopez-Roques C."/>
            <person name="Bouchez O."/>
            <person name="Berard A."/>
            <person name="Debelle F."/>
            <person name="Munos S."/>
            <person name="Bendahmane A."/>
            <person name="Berges H."/>
            <person name="Niebel A."/>
            <person name="Buitink J."/>
            <person name="Frugier F."/>
            <person name="Benhamed M."/>
            <person name="Crespi M."/>
            <person name="Gouzy J."/>
            <person name="Gamas P."/>
        </authorList>
    </citation>
    <scope>NUCLEOTIDE SEQUENCE [LARGE SCALE GENOMIC DNA]</scope>
    <source>
        <strain evidence="2">cv. Jemalong A17</strain>
    </source>
</reference>
<organism evidence="1 2">
    <name type="scientific">Medicago truncatula</name>
    <name type="common">Barrel medic</name>
    <name type="synonym">Medicago tribuloides</name>
    <dbReference type="NCBI Taxonomy" id="3880"/>
    <lineage>
        <taxon>Eukaryota</taxon>
        <taxon>Viridiplantae</taxon>
        <taxon>Streptophyta</taxon>
        <taxon>Embryophyta</taxon>
        <taxon>Tracheophyta</taxon>
        <taxon>Spermatophyta</taxon>
        <taxon>Magnoliopsida</taxon>
        <taxon>eudicotyledons</taxon>
        <taxon>Gunneridae</taxon>
        <taxon>Pentapetalae</taxon>
        <taxon>rosids</taxon>
        <taxon>fabids</taxon>
        <taxon>Fabales</taxon>
        <taxon>Fabaceae</taxon>
        <taxon>Papilionoideae</taxon>
        <taxon>50 kb inversion clade</taxon>
        <taxon>NPAAA clade</taxon>
        <taxon>Hologalegina</taxon>
        <taxon>IRL clade</taxon>
        <taxon>Trifolieae</taxon>
        <taxon>Medicago</taxon>
    </lineage>
</organism>